<dbReference type="Proteomes" id="UP001055072">
    <property type="component" value="Unassembled WGS sequence"/>
</dbReference>
<gene>
    <name evidence="1" type="ORF">BDY19DRAFT_987949</name>
</gene>
<proteinExistence type="predicted"/>
<accession>A0ACB8TMM3</accession>
<evidence type="ECO:0000313" key="2">
    <source>
        <dbReference type="Proteomes" id="UP001055072"/>
    </source>
</evidence>
<comment type="caution">
    <text evidence="1">The sequence shown here is derived from an EMBL/GenBank/DDBJ whole genome shotgun (WGS) entry which is preliminary data.</text>
</comment>
<protein>
    <submittedName>
        <fullName evidence="1">Uncharacterized protein</fullName>
    </submittedName>
</protein>
<keyword evidence="2" id="KW-1185">Reference proteome</keyword>
<dbReference type="EMBL" id="MU274979">
    <property type="protein sequence ID" value="KAI0083236.1"/>
    <property type="molecule type" value="Genomic_DNA"/>
</dbReference>
<name>A0ACB8TMM3_9APHY</name>
<sequence>MDINMEGNEDEAWVDVKADAEELGVDETFIDAMQHMSRWNGHWRRIARARTWRVRVARQEEAWGRVLDEVIKAYVCWKYQSPDEVESIASGRSADNEPEQTYDYTVGVYDIFTRTTQLTIQRKGDSISPAIDLIRHGYLAKSPTRPSVAVAIATLELLYRLRQRKPSYSIEAFAKVVCDYYNIPYRRYLQEVFADTFEVYLRIIWHVHKSILEALGWGTPDWRVKNACRACCYKVRRHNSCNSNLENEPPLRFGRLIAMDGNNSLKRMATAAHRVAGDTRSLEDSDYFLSSDFVNRFANEVHGRATKGPAVKHKGQDSDEDSDEDLDGPETEGDPTDGLHPSNGAAAGNEAQDARRRRLALCVKNWKSAAKDEKKKMWAIFDESGVFAAACCHGFVLWIMDMVCSGELAKYPFAIVAKTLELLGERPLIGYNVGCTFSVTTERSSLGPAFTAAGGAFCVCAFHGYSHSYDCQLEFHPNVIEGAGLEDLETMERLFSMTNALASVTRYASPYRRRLFIEAYLWQLDEDKHLSLGTFLLNNYKQALHIVDQQANDYKQAMTSLGITTADLDQWEVEQSNFFSRLGEEEPYNVHAIAYVERLQELRDLDSRRQRANTNFLSYIPGEGVNYTRDLAATRRAETEHRHANERYERVYADVCALKIQMGLVARWTTTSPEYVAVMKYLKERKYQRALRKLQKLVTQRLFELQRLNVAQTGYKMRTHITKSLQTWCKAIQAAITSLNAAAAALVPPRPPINWSEIGGYQFLEQIRRAEEELLRLNVEVRRLHTAIRDERILFNQTLVRLNDTNDSLFGPVKEFIERRRRVNNHLLSRIHDIYKLPGFRGTRGPGTREGSAPPENGQDLDPDLVPDDDAAHDDEVDVLEGDEEQDALGHLVEFISGLSTS</sequence>
<reference evidence="1" key="1">
    <citation type="journal article" date="2021" name="Environ. Microbiol.">
        <title>Gene family expansions and transcriptome signatures uncover fungal adaptations to wood decay.</title>
        <authorList>
            <person name="Hage H."/>
            <person name="Miyauchi S."/>
            <person name="Viragh M."/>
            <person name="Drula E."/>
            <person name="Min B."/>
            <person name="Chaduli D."/>
            <person name="Navarro D."/>
            <person name="Favel A."/>
            <person name="Norest M."/>
            <person name="Lesage-Meessen L."/>
            <person name="Balint B."/>
            <person name="Merenyi Z."/>
            <person name="de Eugenio L."/>
            <person name="Morin E."/>
            <person name="Martinez A.T."/>
            <person name="Baldrian P."/>
            <person name="Stursova M."/>
            <person name="Martinez M.J."/>
            <person name="Novotny C."/>
            <person name="Magnuson J.K."/>
            <person name="Spatafora J.W."/>
            <person name="Maurice S."/>
            <person name="Pangilinan J."/>
            <person name="Andreopoulos W."/>
            <person name="LaButti K."/>
            <person name="Hundley H."/>
            <person name="Na H."/>
            <person name="Kuo A."/>
            <person name="Barry K."/>
            <person name="Lipzen A."/>
            <person name="Henrissat B."/>
            <person name="Riley R."/>
            <person name="Ahrendt S."/>
            <person name="Nagy L.G."/>
            <person name="Grigoriev I.V."/>
            <person name="Martin F."/>
            <person name="Rosso M.N."/>
        </authorList>
    </citation>
    <scope>NUCLEOTIDE SEQUENCE</scope>
    <source>
        <strain evidence="1">CBS 384.51</strain>
    </source>
</reference>
<organism evidence="1 2">
    <name type="scientific">Irpex rosettiformis</name>
    <dbReference type="NCBI Taxonomy" id="378272"/>
    <lineage>
        <taxon>Eukaryota</taxon>
        <taxon>Fungi</taxon>
        <taxon>Dikarya</taxon>
        <taxon>Basidiomycota</taxon>
        <taxon>Agaricomycotina</taxon>
        <taxon>Agaricomycetes</taxon>
        <taxon>Polyporales</taxon>
        <taxon>Irpicaceae</taxon>
        <taxon>Irpex</taxon>
    </lineage>
</organism>
<evidence type="ECO:0000313" key="1">
    <source>
        <dbReference type="EMBL" id="KAI0083236.1"/>
    </source>
</evidence>